<dbReference type="Pfam" id="PF00593">
    <property type="entry name" value="TonB_dep_Rec_b-barrel"/>
    <property type="match status" value="1"/>
</dbReference>
<accession>A0A7X1FTH9</accession>
<evidence type="ECO:0000256" key="7">
    <source>
        <dbReference type="ARBA" id="ARBA00023065"/>
    </source>
</evidence>
<proteinExistence type="inferred from homology"/>
<dbReference type="AlphaFoldDB" id="A0A7X1FTH9"/>
<evidence type="ECO:0000256" key="9">
    <source>
        <dbReference type="ARBA" id="ARBA00023136"/>
    </source>
</evidence>
<reference evidence="16 17" key="1">
    <citation type="submission" date="2020-08" db="EMBL/GenBank/DDBJ databases">
        <title>The genome sequence of type strain Novosphingobium flavum NBRC 111647.</title>
        <authorList>
            <person name="Liu Y."/>
        </authorList>
    </citation>
    <scope>NUCLEOTIDE SEQUENCE [LARGE SCALE GENOMIC DNA]</scope>
    <source>
        <strain evidence="16 17">NBRC 111647</strain>
    </source>
</reference>
<dbReference type="Pfam" id="PF07715">
    <property type="entry name" value="Plug"/>
    <property type="match status" value="1"/>
</dbReference>
<evidence type="ECO:0000256" key="1">
    <source>
        <dbReference type="ARBA" id="ARBA00004571"/>
    </source>
</evidence>
<evidence type="ECO:0000313" key="16">
    <source>
        <dbReference type="EMBL" id="MBC2666695.1"/>
    </source>
</evidence>
<keyword evidence="8 12" id="KW-0798">TonB box</keyword>
<comment type="similarity">
    <text evidence="11 12">Belongs to the TonB-dependent receptor family.</text>
</comment>
<comment type="caution">
    <text evidence="16">The sequence shown here is derived from an EMBL/GenBank/DDBJ whole genome shotgun (WGS) entry which is preliminary data.</text>
</comment>
<dbReference type="InterPro" id="IPR036942">
    <property type="entry name" value="Beta-barrel_TonB_sf"/>
</dbReference>
<evidence type="ECO:0000256" key="13">
    <source>
        <dbReference type="SAM" id="SignalP"/>
    </source>
</evidence>
<dbReference type="InterPro" id="IPR012910">
    <property type="entry name" value="Plug_dom"/>
</dbReference>
<evidence type="ECO:0000256" key="10">
    <source>
        <dbReference type="ARBA" id="ARBA00023237"/>
    </source>
</evidence>
<dbReference type="Proteomes" id="UP000566813">
    <property type="component" value="Unassembled WGS sequence"/>
</dbReference>
<dbReference type="Gene3D" id="2.40.170.20">
    <property type="entry name" value="TonB-dependent receptor, beta-barrel domain"/>
    <property type="match status" value="1"/>
</dbReference>
<organism evidence="16 17">
    <name type="scientific">Novosphingobium flavum</name>
    <dbReference type="NCBI Taxonomy" id="1778672"/>
    <lineage>
        <taxon>Bacteria</taxon>
        <taxon>Pseudomonadati</taxon>
        <taxon>Pseudomonadota</taxon>
        <taxon>Alphaproteobacteria</taxon>
        <taxon>Sphingomonadales</taxon>
        <taxon>Sphingomonadaceae</taxon>
        <taxon>Novosphingobium</taxon>
    </lineage>
</organism>
<dbReference type="SUPFAM" id="SSF56935">
    <property type="entry name" value="Porins"/>
    <property type="match status" value="1"/>
</dbReference>
<keyword evidence="5 11" id="KW-0812">Transmembrane</keyword>
<protein>
    <submittedName>
        <fullName evidence="16">TonB-dependent receptor</fullName>
    </submittedName>
</protein>
<feature type="domain" description="TonB-dependent receptor plug" evidence="15">
    <location>
        <begin position="54"/>
        <end position="160"/>
    </location>
</feature>
<feature type="signal peptide" evidence="13">
    <location>
        <begin position="1"/>
        <end position="25"/>
    </location>
</feature>
<keyword evidence="3 11" id="KW-1134">Transmembrane beta strand</keyword>
<keyword evidence="2 11" id="KW-0813">Transport</keyword>
<keyword evidence="10 11" id="KW-0998">Cell outer membrane</keyword>
<keyword evidence="9 11" id="KW-0472">Membrane</keyword>
<gene>
    <name evidence="16" type="ORF">H7F51_14330</name>
</gene>
<evidence type="ECO:0000256" key="12">
    <source>
        <dbReference type="RuleBase" id="RU003357"/>
    </source>
</evidence>
<evidence type="ECO:0000256" key="4">
    <source>
        <dbReference type="ARBA" id="ARBA00022496"/>
    </source>
</evidence>
<keyword evidence="17" id="KW-1185">Reference proteome</keyword>
<evidence type="ECO:0000256" key="3">
    <source>
        <dbReference type="ARBA" id="ARBA00022452"/>
    </source>
</evidence>
<comment type="subcellular location">
    <subcellularLocation>
        <location evidence="1 11">Cell outer membrane</location>
        <topology evidence="1 11">Multi-pass membrane protein</topology>
    </subcellularLocation>
</comment>
<evidence type="ECO:0000259" key="15">
    <source>
        <dbReference type="Pfam" id="PF07715"/>
    </source>
</evidence>
<keyword evidence="6" id="KW-0408">Iron</keyword>
<dbReference type="RefSeq" id="WP_185664993.1">
    <property type="nucleotide sequence ID" value="NZ_JACLAW010000011.1"/>
</dbReference>
<evidence type="ECO:0000256" key="6">
    <source>
        <dbReference type="ARBA" id="ARBA00023004"/>
    </source>
</evidence>
<evidence type="ECO:0000256" key="2">
    <source>
        <dbReference type="ARBA" id="ARBA00022448"/>
    </source>
</evidence>
<dbReference type="GO" id="GO:0009279">
    <property type="term" value="C:cell outer membrane"/>
    <property type="evidence" value="ECO:0007669"/>
    <property type="project" value="UniProtKB-SubCell"/>
</dbReference>
<evidence type="ECO:0000256" key="8">
    <source>
        <dbReference type="ARBA" id="ARBA00023077"/>
    </source>
</evidence>
<keyword evidence="4" id="KW-0410">Iron transport</keyword>
<evidence type="ECO:0000259" key="14">
    <source>
        <dbReference type="Pfam" id="PF00593"/>
    </source>
</evidence>
<evidence type="ECO:0000256" key="11">
    <source>
        <dbReference type="PROSITE-ProRule" id="PRU01360"/>
    </source>
</evidence>
<dbReference type="GO" id="GO:0006826">
    <property type="term" value="P:iron ion transport"/>
    <property type="evidence" value="ECO:0007669"/>
    <property type="project" value="UniProtKB-KW"/>
</dbReference>
<feature type="chain" id="PRO_5031456906" evidence="13">
    <location>
        <begin position="26"/>
        <end position="729"/>
    </location>
</feature>
<evidence type="ECO:0000313" key="17">
    <source>
        <dbReference type="Proteomes" id="UP000566813"/>
    </source>
</evidence>
<dbReference type="PANTHER" id="PTHR32552:SF81">
    <property type="entry name" value="TONB-DEPENDENT OUTER MEMBRANE RECEPTOR"/>
    <property type="match status" value="1"/>
</dbReference>
<name>A0A7X1FTH9_9SPHN</name>
<keyword evidence="13" id="KW-0732">Signal</keyword>
<dbReference type="EMBL" id="JACLAW010000011">
    <property type="protein sequence ID" value="MBC2666695.1"/>
    <property type="molecule type" value="Genomic_DNA"/>
</dbReference>
<dbReference type="PANTHER" id="PTHR32552">
    <property type="entry name" value="FERRICHROME IRON RECEPTOR-RELATED"/>
    <property type="match status" value="1"/>
</dbReference>
<keyword evidence="7" id="KW-0406">Ion transport</keyword>
<dbReference type="InterPro" id="IPR039426">
    <property type="entry name" value="TonB-dep_rcpt-like"/>
</dbReference>
<evidence type="ECO:0000256" key="5">
    <source>
        <dbReference type="ARBA" id="ARBA00022692"/>
    </source>
</evidence>
<feature type="domain" description="TonB-dependent receptor-like beta-barrel" evidence="14">
    <location>
        <begin position="273"/>
        <end position="691"/>
    </location>
</feature>
<dbReference type="InterPro" id="IPR000531">
    <property type="entry name" value="Beta-barrel_TonB"/>
</dbReference>
<keyword evidence="16" id="KW-0675">Receptor</keyword>
<sequence>MKAILHNTSILALGLALFPGAPAMAQTAPDGASAGNGAALEEIVVTAEKREASAQKTAIAIDVLGGDKLAINGVNDIQQLQNVAPGVQFGQANTSTFVAVRGVSSRDGTEIGDPAVAINVDGVFLQRPSGMNAAFFDLDRIEVLRGPQGTLYGRNATGGVVNIISKKPKLGEFGGYAALTLGNYKTINGEGAINLPLGETVALRASIISRNHDGYRNNASSLFPANGKLRGDDEDTNGARLQLLFKPNDQFSALISGTYIKQGGVGPALVGFSPTAHPLPPTTSAEAKNFGLSEAGSFRTLRKNLSAQLDYDFGPVKATYLFGFVGLDVDHKFDNDGSDTSYYVFKRGEYSEDLSHELRFSSTGSGPFQWQFGGFFYDQTLNLSSLNYVNPIGVPFILRDFEYQVKSKSRAGFGQVNYSLTDAFKVSAGVRYSHDTKSRTGYALRGPGLGGANSLTAQPALITAADDPTKTRSDDTDWSYHFGVDYQVSSRSLIYAKVDKGYKSGGFTTLNEYGPEHVIAYEIGSKNRFLGNSLQINVSAFHYDYTDQQVQQFTNQGALTLNAGKSRVNGVEAQVDWKATPTDAIDLSVNWLDAKYKDFKVNVSNQNVPQDGHRLIQAPEWSISGGYEHTINLANGGKITPRAQAIYRSEQFFTFFNSAADRQGAYATLDLSVTYVSPDKKWSVQAYGRNVTNKVVLTSAVPSATTFQGLNMYQFAAPATFGVRVQANF</sequence>
<dbReference type="PROSITE" id="PS52016">
    <property type="entry name" value="TONB_DEPENDENT_REC_3"/>
    <property type="match status" value="1"/>
</dbReference>